<evidence type="ECO:0000313" key="2">
    <source>
        <dbReference type="Proteomes" id="UP000249746"/>
    </source>
</evidence>
<accession>A0A2W6MRV4</accession>
<comment type="caution">
    <text evidence="1">The sequence shown here is derived from an EMBL/GenBank/DDBJ whole genome shotgun (WGS) entry which is preliminary data.</text>
</comment>
<reference evidence="1 2" key="1">
    <citation type="submission" date="2017-03" db="EMBL/GenBank/DDBJ databases">
        <title>Genomic and clinical evidence uncovers the enterohepatic species Helicobacter valdiviensis as a potential human intestinal pathogen.</title>
        <authorList>
            <person name="Fresia P."/>
            <person name="Jara R."/>
            <person name="Sierra R."/>
            <person name="Ferres I."/>
            <person name="Greif G."/>
            <person name="Iraola G."/>
            <person name="Collado L."/>
        </authorList>
    </citation>
    <scope>NUCLEOTIDE SEQUENCE [LARGE SCALE GENOMIC DNA]</scope>
    <source>
        <strain evidence="1 2">WBE14</strain>
    </source>
</reference>
<dbReference type="EMBL" id="NBIU01000050">
    <property type="protein sequence ID" value="PZT47285.1"/>
    <property type="molecule type" value="Genomic_DNA"/>
</dbReference>
<gene>
    <name evidence="1" type="ORF">B6S12_09910</name>
</gene>
<proteinExistence type="predicted"/>
<feature type="non-terminal residue" evidence="1">
    <location>
        <position position="1"/>
    </location>
</feature>
<protein>
    <submittedName>
        <fullName evidence="1">Uncharacterized protein</fullName>
    </submittedName>
</protein>
<keyword evidence="2" id="KW-1185">Reference proteome</keyword>
<organism evidence="1 2">
    <name type="scientific">Helicobacter valdiviensis</name>
    <dbReference type="NCBI Taxonomy" id="1458358"/>
    <lineage>
        <taxon>Bacteria</taxon>
        <taxon>Pseudomonadati</taxon>
        <taxon>Campylobacterota</taxon>
        <taxon>Epsilonproteobacteria</taxon>
        <taxon>Campylobacterales</taxon>
        <taxon>Helicobacteraceae</taxon>
        <taxon>Helicobacter</taxon>
    </lineage>
</organism>
<dbReference type="AlphaFoldDB" id="A0A2W6MRV4"/>
<name>A0A2W6MRV4_9HELI</name>
<sequence length="375" mass="43069">PNTIAGVSYPCTKVVSVKGSLSQKKVNGEFVILQELISGSLTDKGVPLKVSFTPTKFKFDHSFDIDRGLGEQSKTIAELKEPILRLHYKEHKYQKDNLLITNLKVNDKIYKNDFGIESIKLDDFLDVSNATLLNTLKQTFIKEYEFKEVKMGLGVHRLNLIFIIPKNIPKIYKDAYKSFDNKELGAGYFKQLHEYDEDYKENGEIIHNRIFLSPSKMQKVNFEIARGLDEWLESEDVCSFNIYTKNYYGIDNKDIVANQDINSNHASTIYTSDKNVDSTQETIPDNVIRIETQDGSGEFIEIIFPILPKEEPLIDVSYMFFGGFKALQSTSKVAKFFRAKSLTRDEVLQIVDALPSNVRDFRRKIVKDKKELNKL</sequence>
<evidence type="ECO:0000313" key="1">
    <source>
        <dbReference type="EMBL" id="PZT47285.1"/>
    </source>
</evidence>
<dbReference type="Proteomes" id="UP000249746">
    <property type="component" value="Unassembled WGS sequence"/>
</dbReference>